<evidence type="ECO:0000256" key="6">
    <source>
        <dbReference type="ARBA" id="ARBA00023002"/>
    </source>
</evidence>
<comment type="cofactor">
    <cofactor evidence="1 7">
        <name>FAD</name>
        <dbReference type="ChEBI" id="CHEBI:57692"/>
    </cofactor>
</comment>
<dbReference type="Gene3D" id="3.50.50.60">
    <property type="entry name" value="FAD/NAD(P)-binding domain"/>
    <property type="match status" value="1"/>
</dbReference>
<dbReference type="InterPro" id="IPR006076">
    <property type="entry name" value="FAD-dep_OxRdtase"/>
</dbReference>
<dbReference type="SUPFAM" id="SSF51905">
    <property type="entry name" value="FAD/NAD(P)-binding domain"/>
    <property type="match status" value="1"/>
</dbReference>
<evidence type="ECO:0000259" key="8">
    <source>
        <dbReference type="Pfam" id="PF01266"/>
    </source>
</evidence>
<dbReference type="EMBL" id="JBHLZU010000010">
    <property type="protein sequence ID" value="MFB9904528.1"/>
    <property type="molecule type" value="Genomic_DNA"/>
</dbReference>
<evidence type="ECO:0000256" key="7">
    <source>
        <dbReference type="RuleBase" id="RU361217"/>
    </source>
</evidence>
<dbReference type="Gene3D" id="1.10.8.870">
    <property type="entry name" value="Alpha-glycerophosphate oxidase, cap domain"/>
    <property type="match status" value="1"/>
</dbReference>
<feature type="domain" description="FAD dependent oxidoreductase" evidence="8">
    <location>
        <begin position="35"/>
        <end position="398"/>
    </location>
</feature>
<dbReference type="PANTHER" id="PTHR11985">
    <property type="entry name" value="GLYCEROL-3-PHOSPHATE DEHYDROGENASE"/>
    <property type="match status" value="1"/>
</dbReference>
<dbReference type="RefSeq" id="WP_377851735.1">
    <property type="nucleotide sequence ID" value="NZ_JBHLZU010000010.1"/>
</dbReference>
<dbReference type="EC" id="1.1.5.3" evidence="7"/>
<dbReference type="PANTHER" id="PTHR11985:SF35">
    <property type="entry name" value="ANAEROBIC GLYCEROL-3-PHOSPHATE DEHYDROGENASE SUBUNIT A"/>
    <property type="match status" value="1"/>
</dbReference>
<dbReference type="Pfam" id="PF01266">
    <property type="entry name" value="DAO"/>
    <property type="match status" value="1"/>
</dbReference>
<organism evidence="10 11">
    <name type="scientific">Allokutzneria oryzae</name>
    <dbReference type="NCBI Taxonomy" id="1378989"/>
    <lineage>
        <taxon>Bacteria</taxon>
        <taxon>Bacillati</taxon>
        <taxon>Actinomycetota</taxon>
        <taxon>Actinomycetes</taxon>
        <taxon>Pseudonocardiales</taxon>
        <taxon>Pseudonocardiaceae</taxon>
        <taxon>Allokutzneria</taxon>
    </lineage>
</organism>
<keyword evidence="4" id="KW-0319">Glycerol metabolism</keyword>
<dbReference type="GO" id="GO:0016491">
    <property type="term" value="F:oxidoreductase activity"/>
    <property type="evidence" value="ECO:0007669"/>
    <property type="project" value="UniProtKB-KW"/>
</dbReference>
<reference evidence="10 11" key="1">
    <citation type="submission" date="2024-09" db="EMBL/GenBank/DDBJ databases">
        <authorList>
            <person name="Sun Q."/>
            <person name="Mori K."/>
        </authorList>
    </citation>
    <scope>NUCLEOTIDE SEQUENCE [LARGE SCALE GENOMIC DNA]</scope>
    <source>
        <strain evidence="10 11">TBRC 7907</strain>
    </source>
</reference>
<evidence type="ECO:0000313" key="10">
    <source>
        <dbReference type="EMBL" id="MFB9904528.1"/>
    </source>
</evidence>
<evidence type="ECO:0000256" key="5">
    <source>
        <dbReference type="ARBA" id="ARBA00022827"/>
    </source>
</evidence>
<comment type="catalytic activity">
    <reaction evidence="7">
        <text>a quinone + sn-glycerol 3-phosphate = dihydroxyacetone phosphate + a quinol</text>
        <dbReference type="Rhea" id="RHEA:18977"/>
        <dbReference type="ChEBI" id="CHEBI:24646"/>
        <dbReference type="ChEBI" id="CHEBI:57597"/>
        <dbReference type="ChEBI" id="CHEBI:57642"/>
        <dbReference type="ChEBI" id="CHEBI:132124"/>
        <dbReference type="EC" id="1.1.5.3"/>
    </reaction>
</comment>
<dbReference type="InterPro" id="IPR038299">
    <property type="entry name" value="DAO_C_sf"/>
</dbReference>
<evidence type="ECO:0000256" key="3">
    <source>
        <dbReference type="ARBA" id="ARBA00022630"/>
    </source>
</evidence>
<dbReference type="PROSITE" id="PS00978">
    <property type="entry name" value="FAD_G3PDH_2"/>
    <property type="match status" value="1"/>
</dbReference>
<name>A0ABV5ZWC8_9PSEU</name>
<comment type="similarity">
    <text evidence="2 7">Belongs to the FAD-dependent glycerol-3-phosphate dehydrogenase family.</text>
</comment>
<dbReference type="InterPro" id="IPR031656">
    <property type="entry name" value="DAO_C"/>
</dbReference>
<evidence type="ECO:0000313" key="11">
    <source>
        <dbReference type="Proteomes" id="UP001589693"/>
    </source>
</evidence>
<dbReference type="Pfam" id="PF16901">
    <property type="entry name" value="DAO_C"/>
    <property type="match status" value="1"/>
</dbReference>
<keyword evidence="3 7" id="KW-0285">Flavoprotein</keyword>
<dbReference type="PRINTS" id="PR01001">
    <property type="entry name" value="FADG3PDH"/>
</dbReference>
<evidence type="ECO:0000256" key="2">
    <source>
        <dbReference type="ARBA" id="ARBA00007330"/>
    </source>
</evidence>
<dbReference type="InterPro" id="IPR000447">
    <property type="entry name" value="G3P_DH_FAD-dep"/>
</dbReference>
<proteinExistence type="inferred from homology"/>
<feature type="domain" description="Alpha-glycerophosphate oxidase C-terminal" evidence="9">
    <location>
        <begin position="421"/>
        <end position="511"/>
    </location>
</feature>
<keyword evidence="6 7" id="KW-0560">Oxidoreductase</keyword>
<dbReference type="Proteomes" id="UP001589693">
    <property type="component" value="Unassembled WGS sequence"/>
</dbReference>
<keyword evidence="11" id="KW-1185">Reference proteome</keyword>
<gene>
    <name evidence="10" type="ORF">ACFFQA_11355</name>
</gene>
<evidence type="ECO:0000259" key="9">
    <source>
        <dbReference type="Pfam" id="PF16901"/>
    </source>
</evidence>
<dbReference type="Gene3D" id="3.30.9.10">
    <property type="entry name" value="D-Amino Acid Oxidase, subunit A, domain 2"/>
    <property type="match status" value="1"/>
</dbReference>
<sequence>MTATPLPSGSLRATSLNAGRRAKELEALAGGEVVDVLVIGGGVTGAGTALDAASRGLSVALVEAHDLAFGTSRWSSKLVHGGLRYLAHGEVGLAHESAVERGLLMTRTAPHLVRALPQLIPLHARTRSGGGISRASESVLHAGLLAGDALRRAARTPSSVLPGPRRVPIAEAVALAPGLRRAGLRGGLLSFDGQLVDDARLVVTLARTAAGFGARILTRVRAVSVTGDGAQVRDELTGASFDIRAKAVVNAAGVWADQVVDGVRLRPSRGSHLVLSAADLGITGTALTVPVPGERNRYVLVLPQADGRVYLGLTDEPVSSPVPDVPEVPESDVDFLLGVASSVLERPIGREHVIGSFAGMRPLIDSADAKTADISRKHAVLTSRDGVVTVVGGKLTTYRRMAADAVDAVARQRDLHCGESRTTRIPLVGSAPAAYLSIVDAPATLVARYGAEAPRINALTEFDGELAEEVAAGVSAAEVVWSVRHEGALNADDVLDRRTRVGLVPADRAAAKDGVESLVRRALEGV</sequence>
<accession>A0ABV5ZWC8</accession>
<comment type="caution">
    <text evidence="10">The sequence shown here is derived from an EMBL/GenBank/DDBJ whole genome shotgun (WGS) entry which is preliminary data.</text>
</comment>
<evidence type="ECO:0000256" key="1">
    <source>
        <dbReference type="ARBA" id="ARBA00001974"/>
    </source>
</evidence>
<dbReference type="PROSITE" id="PS00977">
    <property type="entry name" value="FAD_G3PDH_1"/>
    <property type="match status" value="1"/>
</dbReference>
<protein>
    <recommendedName>
        <fullName evidence="7">Glycerol-3-phosphate dehydrogenase</fullName>
        <ecNumber evidence="7">1.1.5.3</ecNumber>
    </recommendedName>
</protein>
<evidence type="ECO:0000256" key="4">
    <source>
        <dbReference type="ARBA" id="ARBA00022798"/>
    </source>
</evidence>
<dbReference type="InterPro" id="IPR036188">
    <property type="entry name" value="FAD/NAD-bd_sf"/>
</dbReference>
<keyword evidence="5" id="KW-0274">FAD</keyword>